<gene>
    <name evidence="1" type="ORF">GRQ65_21250</name>
</gene>
<proteinExistence type="predicted"/>
<name>A0A6L7F4D4_9ACTN</name>
<comment type="caution">
    <text evidence="1">The sequence shown here is derived from an EMBL/GenBank/DDBJ whole genome shotgun (WGS) entry which is preliminary data.</text>
</comment>
<keyword evidence="2" id="KW-1185">Reference proteome</keyword>
<dbReference type="EMBL" id="WUEK01000017">
    <property type="protein sequence ID" value="MXG92075.1"/>
    <property type="molecule type" value="Genomic_DNA"/>
</dbReference>
<protein>
    <submittedName>
        <fullName evidence="1">Uncharacterized protein</fullName>
    </submittedName>
</protein>
<organism evidence="1 2">
    <name type="scientific">Nocardioides flavescens</name>
    <dbReference type="NCBI Taxonomy" id="2691959"/>
    <lineage>
        <taxon>Bacteria</taxon>
        <taxon>Bacillati</taxon>
        <taxon>Actinomycetota</taxon>
        <taxon>Actinomycetes</taxon>
        <taxon>Propionibacteriales</taxon>
        <taxon>Nocardioidaceae</taxon>
        <taxon>Nocardioides</taxon>
    </lineage>
</organism>
<dbReference type="AlphaFoldDB" id="A0A6L7F4D4"/>
<reference evidence="1 2" key="1">
    <citation type="submission" date="2019-12" db="EMBL/GenBank/DDBJ databases">
        <authorList>
            <person name="Kun Z."/>
        </authorList>
    </citation>
    <scope>NUCLEOTIDE SEQUENCE [LARGE SCALE GENOMIC DNA]</scope>
    <source>
        <strain evidence="1 2">YIM 123512</strain>
    </source>
</reference>
<evidence type="ECO:0000313" key="2">
    <source>
        <dbReference type="Proteomes" id="UP000473325"/>
    </source>
</evidence>
<sequence>MDSWRDTASQQAQDDLDGLLPLVLDFAKQQLDNRGAFYPYAAVVGTDGVQRMTSADVGSDKPESAELLSLLTEGLIGDRDQLRATAIVTDVHVAELNSDAVRVALEHREGVALTVLMPYRITRFRRGAGYADMQASRGDTVIWAG</sequence>
<dbReference type="Proteomes" id="UP000473325">
    <property type="component" value="Unassembled WGS sequence"/>
</dbReference>
<accession>A0A6L7F4D4</accession>
<evidence type="ECO:0000313" key="1">
    <source>
        <dbReference type="EMBL" id="MXG92075.1"/>
    </source>
</evidence>
<dbReference type="RefSeq" id="WP_160880007.1">
    <property type="nucleotide sequence ID" value="NZ_WUEK01000017.1"/>
</dbReference>